<dbReference type="AlphaFoldDB" id="A0AAD7PJC2"/>
<organism evidence="2 3">
    <name type="scientific">Quillaja saponaria</name>
    <name type="common">Soap bark tree</name>
    <dbReference type="NCBI Taxonomy" id="32244"/>
    <lineage>
        <taxon>Eukaryota</taxon>
        <taxon>Viridiplantae</taxon>
        <taxon>Streptophyta</taxon>
        <taxon>Embryophyta</taxon>
        <taxon>Tracheophyta</taxon>
        <taxon>Spermatophyta</taxon>
        <taxon>Magnoliopsida</taxon>
        <taxon>eudicotyledons</taxon>
        <taxon>Gunneridae</taxon>
        <taxon>Pentapetalae</taxon>
        <taxon>rosids</taxon>
        <taxon>fabids</taxon>
        <taxon>Fabales</taxon>
        <taxon>Quillajaceae</taxon>
        <taxon>Quillaja</taxon>
    </lineage>
</organism>
<gene>
    <name evidence="2" type="ORF">O6P43_018589</name>
</gene>
<sequence length="568" mass="62665">MAEQRKPFRFRLPWTSAAPTPRPATESLHSRPTTETKSTTGIPIQRPPFRPPGIAPVQSPSTQARNQTGGKSLLPSLSRRTQTRATSVPPPSSRTGPQSRASSVPPSPTRTASKSRAASKSQPALQPQSTSPLASEHGGQTLQSTAPKSSQLTQNITQPASLASQQEKPTAAVSKPQSQKSRSEKELPSDSISNSQGYIQVSTTSQSDKEKIQLTRVSGDEKVAAPPSTEATETSSNQNIDSISRNPNPVSDIQSKFHETQEERKSVQEPMNEQTIKDKMFGQPLESSTADLKTTSASGTQTFQAEEKQQGAQQTFDRKEISYPGGKEIKDMRSVHPVNRNISSISHQQPVVPNGEGSSLQKETREDISKFFHKLSTVNSSHPMDDKQVSVITLAGDNRGATMHIGSESDQKEETVHIHRGYRHNPEDSPDMTTDGEGSFRKGSKDSMKEDKRTRTYINSNIQNLNNSIMFDSSITERNPGVHLILRHISAESMKSNEKSKLFETCKAEFNIIPAEKLTYQPNVQTRSLRDLFLESSDSDPDHLEKPWHHGCRYNSVEKKKDKDIGIL</sequence>
<feature type="compositionally biased region" description="Polar residues" evidence="1">
    <location>
        <begin position="93"/>
        <end position="104"/>
    </location>
</feature>
<name>A0AAD7PJC2_QUISA</name>
<feature type="compositionally biased region" description="Polar residues" evidence="1">
    <location>
        <begin position="285"/>
        <end position="315"/>
    </location>
</feature>
<feature type="compositionally biased region" description="Pro residues" evidence="1">
    <location>
        <begin position="45"/>
        <end position="54"/>
    </location>
</feature>
<dbReference type="KEGG" id="qsa:O6P43_018589"/>
<protein>
    <submittedName>
        <fullName evidence="2">NADH/NADPH oxidoreductase</fullName>
    </submittedName>
</protein>
<comment type="caution">
    <text evidence="2">The sequence shown here is derived from an EMBL/GenBank/DDBJ whole genome shotgun (WGS) entry which is preliminary data.</text>
</comment>
<feature type="compositionally biased region" description="Basic and acidic residues" evidence="1">
    <location>
        <begin position="207"/>
        <end position="223"/>
    </location>
</feature>
<feature type="region of interest" description="Disordered" evidence="1">
    <location>
        <begin position="1"/>
        <end position="317"/>
    </location>
</feature>
<feature type="compositionally biased region" description="Polar residues" evidence="1">
    <location>
        <begin position="58"/>
        <end position="70"/>
    </location>
</feature>
<evidence type="ECO:0000256" key="1">
    <source>
        <dbReference type="SAM" id="MobiDB-lite"/>
    </source>
</evidence>
<feature type="region of interest" description="Disordered" evidence="1">
    <location>
        <begin position="422"/>
        <end position="451"/>
    </location>
</feature>
<dbReference type="Proteomes" id="UP001163823">
    <property type="component" value="Chromosome 8"/>
</dbReference>
<feature type="compositionally biased region" description="Polar residues" evidence="1">
    <location>
        <begin position="190"/>
        <end position="206"/>
    </location>
</feature>
<reference evidence="2" key="1">
    <citation type="journal article" date="2023" name="Science">
        <title>Elucidation of the pathway for biosynthesis of saponin adjuvants from the soapbark tree.</title>
        <authorList>
            <person name="Reed J."/>
            <person name="Orme A."/>
            <person name="El-Demerdash A."/>
            <person name="Owen C."/>
            <person name="Martin L.B.B."/>
            <person name="Misra R.C."/>
            <person name="Kikuchi S."/>
            <person name="Rejzek M."/>
            <person name="Martin A.C."/>
            <person name="Harkess A."/>
            <person name="Leebens-Mack J."/>
            <person name="Louveau T."/>
            <person name="Stephenson M.J."/>
            <person name="Osbourn A."/>
        </authorList>
    </citation>
    <scope>NUCLEOTIDE SEQUENCE</scope>
    <source>
        <strain evidence="2">S10</strain>
    </source>
</reference>
<proteinExistence type="predicted"/>
<feature type="compositionally biased region" description="Polar residues" evidence="1">
    <location>
        <begin position="229"/>
        <end position="254"/>
    </location>
</feature>
<feature type="compositionally biased region" description="Polar residues" evidence="1">
    <location>
        <begin position="125"/>
        <end position="168"/>
    </location>
</feature>
<feature type="compositionally biased region" description="Basic and acidic residues" evidence="1">
    <location>
        <begin position="255"/>
        <end position="267"/>
    </location>
</feature>
<accession>A0AAD7PJC2</accession>
<feature type="compositionally biased region" description="Basic and acidic residues" evidence="1">
    <location>
        <begin position="438"/>
        <end position="451"/>
    </location>
</feature>
<dbReference type="PANTHER" id="PTHR33472:SF24">
    <property type="entry name" value="VEGETATIVE CELL WALL PROTEIN GP1-LIKE"/>
    <property type="match status" value="1"/>
</dbReference>
<keyword evidence="3" id="KW-1185">Reference proteome</keyword>
<evidence type="ECO:0000313" key="2">
    <source>
        <dbReference type="EMBL" id="KAJ7957761.1"/>
    </source>
</evidence>
<feature type="compositionally biased region" description="Low complexity" evidence="1">
    <location>
        <begin position="109"/>
        <end position="124"/>
    </location>
</feature>
<evidence type="ECO:0000313" key="3">
    <source>
        <dbReference type="Proteomes" id="UP001163823"/>
    </source>
</evidence>
<dbReference type="PANTHER" id="PTHR33472">
    <property type="entry name" value="OS01G0106600 PROTEIN"/>
    <property type="match status" value="1"/>
</dbReference>
<dbReference type="EMBL" id="JARAOO010000008">
    <property type="protein sequence ID" value="KAJ7957761.1"/>
    <property type="molecule type" value="Genomic_DNA"/>
</dbReference>